<proteinExistence type="inferred from homology"/>
<dbReference type="InterPro" id="IPR051045">
    <property type="entry name" value="TonB-dependent_transducer"/>
</dbReference>
<dbReference type="Gene3D" id="3.30.1150.10">
    <property type="match status" value="1"/>
</dbReference>
<keyword evidence="6" id="KW-0812">Transmembrane</keyword>
<evidence type="ECO:0000256" key="8">
    <source>
        <dbReference type="ARBA" id="ARBA00022989"/>
    </source>
</evidence>
<evidence type="ECO:0000256" key="4">
    <source>
        <dbReference type="ARBA" id="ARBA00022475"/>
    </source>
</evidence>
<evidence type="ECO:0000313" key="13">
    <source>
        <dbReference type="Proteomes" id="UP000254504"/>
    </source>
</evidence>
<dbReference type="GO" id="GO:0055085">
    <property type="term" value="P:transmembrane transport"/>
    <property type="evidence" value="ECO:0007669"/>
    <property type="project" value="InterPro"/>
</dbReference>
<dbReference type="SUPFAM" id="SSF74653">
    <property type="entry name" value="TolA/TonB C-terminal domain"/>
    <property type="match status" value="1"/>
</dbReference>
<dbReference type="GO" id="GO:0031992">
    <property type="term" value="F:energy transducer activity"/>
    <property type="evidence" value="ECO:0007669"/>
    <property type="project" value="TreeGrafter"/>
</dbReference>
<comment type="similarity">
    <text evidence="2">Belongs to the TonB family.</text>
</comment>
<evidence type="ECO:0000256" key="6">
    <source>
        <dbReference type="ARBA" id="ARBA00022692"/>
    </source>
</evidence>
<gene>
    <name evidence="11" type="ORF">ATR_1303</name>
    <name evidence="12" type="ORF">CRU87_08560</name>
</gene>
<keyword evidence="3" id="KW-0813">Transport</keyword>
<reference evidence="12 14" key="1">
    <citation type="submission" date="2017-10" db="EMBL/GenBank/DDBJ databases">
        <title>Genomics of the genus Arcobacter.</title>
        <authorList>
            <person name="Perez-Cataluna A."/>
            <person name="Figueras M.J."/>
        </authorList>
    </citation>
    <scope>NUCLEOTIDE SEQUENCE [LARGE SCALE GENOMIC DNA]</scope>
    <source>
        <strain evidence="12 14">LMG 25534</strain>
    </source>
</reference>
<evidence type="ECO:0000313" key="14">
    <source>
        <dbReference type="Proteomes" id="UP000289132"/>
    </source>
</evidence>
<dbReference type="Proteomes" id="UP000254504">
    <property type="component" value="Chromosome"/>
</dbReference>
<evidence type="ECO:0000313" key="12">
    <source>
        <dbReference type="EMBL" id="RXJ89859.1"/>
    </source>
</evidence>
<evidence type="ECO:0000256" key="5">
    <source>
        <dbReference type="ARBA" id="ARBA00022519"/>
    </source>
</evidence>
<evidence type="ECO:0000256" key="3">
    <source>
        <dbReference type="ARBA" id="ARBA00022448"/>
    </source>
</evidence>
<dbReference type="PANTHER" id="PTHR33446">
    <property type="entry name" value="PROTEIN TONB-RELATED"/>
    <property type="match status" value="1"/>
</dbReference>
<evidence type="ECO:0000256" key="7">
    <source>
        <dbReference type="ARBA" id="ARBA00022927"/>
    </source>
</evidence>
<dbReference type="Pfam" id="PF03544">
    <property type="entry name" value="TonB_C"/>
    <property type="match status" value="1"/>
</dbReference>
<dbReference type="Proteomes" id="UP000289132">
    <property type="component" value="Unassembled WGS sequence"/>
</dbReference>
<evidence type="ECO:0000313" key="11">
    <source>
        <dbReference type="EMBL" id="AXK49160.1"/>
    </source>
</evidence>
<feature type="domain" description="TonB C-terminal" evidence="10">
    <location>
        <begin position="174"/>
        <end position="261"/>
    </location>
</feature>
<dbReference type="GO" id="GO:0015031">
    <property type="term" value="P:protein transport"/>
    <property type="evidence" value="ECO:0007669"/>
    <property type="project" value="UniProtKB-KW"/>
</dbReference>
<evidence type="ECO:0000256" key="9">
    <source>
        <dbReference type="ARBA" id="ARBA00023136"/>
    </source>
</evidence>
<protein>
    <submittedName>
        <fullName evidence="11">TonB domain-containing protein</fullName>
    </submittedName>
</protein>
<evidence type="ECO:0000256" key="1">
    <source>
        <dbReference type="ARBA" id="ARBA00004383"/>
    </source>
</evidence>
<dbReference type="InterPro" id="IPR037682">
    <property type="entry name" value="TonB_C"/>
</dbReference>
<keyword evidence="8" id="KW-1133">Transmembrane helix</keyword>
<keyword evidence="4" id="KW-1003">Cell membrane</keyword>
<reference evidence="11 13" key="2">
    <citation type="submission" date="2018-07" db="EMBL/GenBank/DDBJ databases">
        <title>Complete genome of the Arcobacter trophiarum type strain LMG 25534.</title>
        <authorList>
            <person name="Miller W.G."/>
            <person name="Yee E."/>
        </authorList>
    </citation>
    <scope>NUCLEOTIDE SEQUENCE [LARGE SCALE GENOMIC DNA]</scope>
    <source>
        <strain evidence="11 13">LMG 25534</strain>
    </source>
</reference>
<dbReference type="EMBL" id="PDKD01000017">
    <property type="protein sequence ID" value="RXJ89859.1"/>
    <property type="molecule type" value="Genomic_DNA"/>
</dbReference>
<evidence type="ECO:0000259" key="10">
    <source>
        <dbReference type="PROSITE" id="PS52015"/>
    </source>
</evidence>
<sequence length="261" mass="30483">MKKLYLAFLISLLLHILLFLNYSFIKEDIEPKEKEHSEKSDIKFVKLVEDRPQQEQNIKAIETLPQIEQKSVVEKKVEQKIEKVSPKKTKEIDSPKVVTKDTNSKKQIDINNAKKVQKDILKESSTFQENTLEKFLSQKSPINQEVLNELQQLYGKEYDNFTKVQKAYLEKNLNNFQVITQRVLNRMGYPKLASKLGIGGINIIEFMFHPNGDISGLKIINSSGYTILDDYSLELIQIAYKEYPKPSEPTKLRFKVFYRNY</sequence>
<keyword evidence="9" id="KW-0472">Membrane</keyword>
<dbReference type="EMBL" id="CP031367">
    <property type="protein sequence ID" value="AXK49160.1"/>
    <property type="molecule type" value="Genomic_DNA"/>
</dbReference>
<dbReference type="KEGG" id="atp:ATR_1303"/>
<dbReference type="RefSeq" id="WP_115428658.1">
    <property type="nucleotide sequence ID" value="NZ_CP031367.1"/>
</dbReference>
<keyword evidence="7" id="KW-0653">Protein transport</keyword>
<comment type="subcellular location">
    <subcellularLocation>
        <location evidence="1">Cell inner membrane</location>
        <topology evidence="1">Single-pass membrane protein</topology>
        <orientation evidence="1">Periplasmic side</orientation>
    </subcellularLocation>
</comment>
<evidence type="ECO:0000256" key="2">
    <source>
        <dbReference type="ARBA" id="ARBA00006555"/>
    </source>
</evidence>
<dbReference type="NCBIfam" id="TIGR01352">
    <property type="entry name" value="tonB_Cterm"/>
    <property type="match status" value="1"/>
</dbReference>
<dbReference type="PROSITE" id="PS52015">
    <property type="entry name" value="TONB_CTD"/>
    <property type="match status" value="1"/>
</dbReference>
<keyword evidence="5" id="KW-0997">Cell inner membrane</keyword>
<dbReference type="AlphaFoldDB" id="A0AAD0QM97"/>
<dbReference type="GO" id="GO:0098797">
    <property type="term" value="C:plasma membrane protein complex"/>
    <property type="evidence" value="ECO:0007669"/>
    <property type="project" value="TreeGrafter"/>
</dbReference>
<name>A0AAD0QM97_9BACT</name>
<dbReference type="PANTHER" id="PTHR33446:SF2">
    <property type="entry name" value="PROTEIN TONB"/>
    <property type="match status" value="1"/>
</dbReference>
<accession>A0AAD0QM97</accession>
<keyword evidence="14" id="KW-1185">Reference proteome</keyword>
<organism evidence="11 13">
    <name type="scientific">Aliarcobacter trophiarum LMG 25534</name>
    <dbReference type="NCBI Taxonomy" id="1032241"/>
    <lineage>
        <taxon>Bacteria</taxon>
        <taxon>Pseudomonadati</taxon>
        <taxon>Campylobacterota</taxon>
        <taxon>Epsilonproteobacteria</taxon>
        <taxon>Campylobacterales</taxon>
        <taxon>Arcobacteraceae</taxon>
        <taxon>Aliarcobacter</taxon>
    </lineage>
</organism>
<dbReference type="InterPro" id="IPR006260">
    <property type="entry name" value="TonB/TolA_C"/>
</dbReference>